<comment type="caution">
    <text evidence="2">The sequence shown here is derived from an EMBL/GenBank/DDBJ whole genome shotgun (WGS) entry which is preliminary data.</text>
</comment>
<evidence type="ECO:0000313" key="2">
    <source>
        <dbReference type="EMBL" id="GAA4911843.1"/>
    </source>
</evidence>
<dbReference type="PIRSF" id="PIRSF033328">
    <property type="entry name" value="Phest_Mll4975"/>
    <property type="match status" value="1"/>
</dbReference>
<dbReference type="InterPro" id="IPR009389">
    <property type="entry name" value="DUF1045"/>
</dbReference>
<keyword evidence="3" id="KW-1185">Reference proteome</keyword>
<evidence type="ECO:0000313" key="3">
    <source>
        <dbReference type="Proteomes" id="UP001500368"/>
    </source>
</evidence>
<protein>
    <submittedName>
        <fullName evidence="2">DUF1045 domain-containing protein</fullName>
    </submittedName>
</protein>
<proteinExistence type="predicted"/>
<accession>A0ABP9FQP0</accession>
<feature type="region of interest" description="Disordered" evidence="1">
    <location>
        <begin position="204"/>
        <end position="224"/>
    </location>
</feature>
<gene>
    <name evidence="2" type="ORF">GCM10025790_02880</name>
</gene>
<dbReference type="Pfam" id="PF06299">
    <property type="entry name" value="DUF1045"/>
    <property type="match status" value="1"/>
</dbReference>
<reference evidence="3" key="1">
    <citation type="journal article" date="2019" name="Int. J. Syst. Evol. Microbiol.">
        <title>The Global Catalogue of Microorganisms (GCM) 10K type strain sequencing project: providing services to taxonomists for standard genome sequencing and annotation.</title>
        <authorList>
            <consortium name="The Broad Institute Genomics Platform"/>
            <consortium name="The Broad Institute Genome Sequencing Center for Infectious Disease"/>
            <person name="Wu L."/>
            <person name="Ma J."/>
        </authorList>
    </citation>
    <scope>NUCLEOTIDE SEQUENCE [LARGE SCALE GENOMIC DNA]</scope>
    <source>
        <strain evidence="3">JCM 19129</strain>
    </source>
</reference>
<dbReference type="EMBL" id="BAABLW010000001">
    <property type="protein sequence ID" value="GAA4911843.1"/>
    <property type="molecule type" value="Genomic_DNA"/>
</dbReference>
<organism evidence="2 3">
    <name type="scientific">Nesterenkonia rhizosphaerae</name>
    <dbReference type="NCBI Taxonomy" id="1348272"/>
    <lineage>
        <taxon>Bacteria</taxon>
        <taxon>Bacillati</taxon>
        <taxon>Actinomycetota</taxon>
        <taxon>Actinomycetes</taxon>
        <taxon>Micrococcales</taxon>
        <taxon>Micrococcaceae</taxon>
        <taxon>Nesterenkonia</taxon>
    </lineage>
</organism>
<name>A0ABP9FQP0_9MICC</name>
<feature type="compositionally biased region" description="Low complexity" evidence="1">
    <location>
        <begin position="215"/>
        <end position="224"/>
    </location>
</feature>
<dbReference type="Proteomes" id="UP001500368">
    <property type="component" value="Unassembled WGS sequence"/>
</dbReference>
<sequence length="243" mass="26608">MTRYAIYAVPGALGAHDDAAAVSLRAAAETWYARQDFSELTVSARRYGFHATLKAPFRLAAGHTEAELQDALSRFAAARTELVIPALSPRPLGAFRAMLPTGDLSGINALAEETVREFDHFRAPLSREDIARRRPAELSLRQRELFWQWGYPYVYDEFRFHLTLTDALPPHQAHEVDAALADHFADVTGQDVALRSVVIAVEPDSAESTPVESTPGESAPAESTPAAPFEILSVHPFAPTITT</sequence>
<dbReference type="RefSeq" id="WP_345476343.1">
    <property type="nucleotide sequence ID" value="NZ_BAABLW010000001.1"/>
</dbReference>
<evidence type="ECO:0000256" key="1">
    <source>
        <dbReference type="SAM" id="MobiDB-lite"/>
    </source>
</evidence>